<dbReference type="Pfam" id="PF02367">
    <property type="entry name" value="TsaE"/>
    <property type="match status" value="1"/>
</dbReference>
<evidence type="ECO:0000256" key="8">
    <source>
        <dbReference type="ARBA" id="ARBA00022840"/>
    </source>
</evidence>
<protein>
    <recommendedName>
        <fullName evidence="3">tRNA threonylcarbamoyladenosine biosynthesis protein TsaE</fullName>
    </recommendedName>
    <alternativeName>
        <fullName evidence="10">t(6)A37 threonylcarbamoyladenosine biosynthesis protein TsaE</fullName>
    </alternativeName>
</protein>
<dbReference type="SUPFAM" id="SSF52540">
    <property type="entry name" value="P-loop containing nucleoside triphosphate hydrolases"/>
    <property type="match status" value="1"/>
</dbReference>
<keyword evidence="8" id="KW-0067">ATP-binding</keyword>
<evidence type="ECO:0000256" key="2">
    <source>
        <dbReference type="ARBA" id="ARBA00007599"/>
    </source>
</evidence>
<gene>
    <name evidence="11" type="ORF">GCWU000182_000988</name>
</gene>
<dbReference type="Gene3D" id="3.40.50.300">
    <property type="entry name" value="P-loop containing nucleotide triphosphate hydrolases"/>
    <property type="match status" value="1"/>
</dbReference>
<dbReference type="GO" id="GO:0005524">
    <property type="term" value="F:ATP binding"/>
    <property type="evidence" value="ECO:0007669"/>
    <property type="project" value="UniProtKB-KW"/>
</dbReference>
<evidence type="ECO:0000256" key="4">
    <source>
        <dbReference type="ARBA" id="ARBA00022490"/>
    </source>
</evidence>
<dbReference type="GO" id="GO:0002949">
    <property type="term" value="P:tRNA threonylcarbamoyladenosine modification"/>
    <property type="evidence" value="ECO:0007669"/>
    <property type="project" value="InterPro"/>
</dbReference>
<keyword evidence="11" id="KW-0378">Hydrolase</keyword>
<keyword evidence="9" id="KW-0460">Magnesium</keyword>
<proteinExistence type="inferred from homology"/>
<dbReference type="PANTHER" id="PTHR33540:SF2">
    <property type="entry name" value="TRNA THREONYLCARBAMOYLADENOSINE BIOSYNTHESIS PROTEIN TSAE"/>
    <property type="match status" value="1"/>
</dbReference>
<keyword evidence="12" id="KW-1185">Reference proteome</keyword>
<keyword evidence="7" id="KW-0547">Nucleotide-binding</keyword>
<dbReference type="PANTHER" id="PTHR33540">
    <property type="entry name" value="TRNA THREONYLCARBAMOYLADENOSINE BIOSYNTHESIS PROTEIN TSAE"/>
    <property type="match status" value="1"/>
</dbReference>
<evidence type="ECO:0000256" key="5">
    <source>
        <dbReference type="ARBA" id="ARBA00022694"/>
    </source>
</evidence>
<evidence type="ECO:0000313" key="12">
    <source>
        <dbReference type="Proteomes" id="UP000019050"/>
    </source>
</evidence>
<reference evidence="11" key="1">
    <citation type="submission" date="2013-06" db="EMBL/GenBank/DDBJ databases">
        <authorList>
            <person name="Weinstock G."/>
            <person name="Sodergren E."/>
            <person name="Clifton S."/>
            <person name="Fulton L."/>
            <person name="Fulton B."/>
            <person name="Courtney L."/>
            <person name="Fronick C."/>
            <person name="Harrison M."/>
            <person name="Strong C."/>
            <person name="Farmer C."/>
            <person name="Delahaunty K."/>
            <person name="Markovic C."/>
            <person name="Hall O."/>
            <person name="Minx P."/>
            <person name="Tomlinson C."/>
            <person name="Mitreva M."/>
            <person name="Nelson J."/>
            <person name="Hou S."/>
            <person name="Wollam A."/>
            <person name="Pepin K.H."/>
            <person name="Johnson M."/>
            <person name="Bhonagiri V."/>
            <person name="Nash W.E."/>
            <person name="Warren W."/>
            <person name="Chinwalla A."/>
            <person name="Mardis E.R."/>
            <person name="Wilson R.K."/>
        </authorList>
    </citation>
    <scope>NUCLEOTIDE SEQUENCE [LARGE SCALE GENOMIC DNA]</scope>
    <source>
        <strain evidence="11">ATCC 49176</strain>
    </source>
</reference>
<comment type="caution">
    <text evidence="11">The sequence shown here is derived from an EMBL/GenBank/DDBJ whole genome shotgun (WGS) entry which is preliminary data.</text>
</comment>
<dbReference type="Proteomes" id="UP000019050">
    <property type="component" value="Unassembled WGS sequence"/>
</dbReference>
<dbReference type="GO" id="GO:0005737">
    <property type="term" value="C:cytoplasm"/>
    <property type="evidence" value="ECO:0007669"/>
    <property type="project" value="UniProtKB-SubCell"/>
</dbReference>
<keyword evidence="4" id="KW-0963">Cytoplasm</keyword>
<dbReference type="eggNOG" id="COG0802">
    <property type="taxonomic scope" value="Bacteria"/>
</dbReference>
<dbReference type="NCBIfam" id="TIGR00150">
    <property type="entry name" value="T6A_YjeE"/>
    <property type="match status" value="1"/>
</dbReference>
<keyword evidence="5" id="KW-0819">tRNA processing</keyword>
<dbReference type="GO" id="GO:0046872">
    <property type="term" value="F:metal ion binding"/>
    <property type="evidence" value="ECO:0007669"/>
    <property type="project" value="UniProtKB-KW"/>
</dbReference>
<sequence length="173" mass="19141">MKEIYHVKRSAVMRVETHSAQDTQALAASLAPVLPAGTWIRLEGDLGAGKTTFTQGLGKALGIARAIKSPTYTIVKEYDLEGQAAPRLIHIDAYRLEEGGADTVDLASYRQQGDLVLVEWAQFIETELPTAYLDLALSYGQEVDDRVLTIQWVGGQEPEWLSQWSKEVSDHAR</sequence>
<accession>W1Q2Y8</accession>
<evidence type="ECO:0000313" key="11">
    <source>
        <dbReference type="EMBL" id="ESK65515.1"/>
    </source>
</evidence>
<keyword evidence="6" id="KW-0479">Metal-binding</keyword>
<comment type="similarity">
    <text evidence="2">Belongs to the TsaE family.</text>
</comment>
<dbReference type="AlphaFoldDB" id="W1Q2Y8"/>
<organism evidence="11 12">
    <name type="scientific">Abiotrophia defectiva ATCC 49176</name>
    <dbReference type="NCBI Taxonomy" id="592010"/>
    <lineage>
        <taxon>Bacteria</taxon>
        <taxon>Bacillati</taxon>
        <taxon>Bacillota</taxon>
        <taxon>Bacilli</taxon>
        <taxon>Lactobacillales</taxon>
        <taxon>Aerococcaceae</taxon>
        <taxon>Abiotrophia</taxon>
    </lineage>
</organism>
<dbReference type="InterPro" id="IPR003442">
    <property type="entry name" value="T6A_TsaE"/>
</dbReference>
<evidence type="ECO:0000256" key="9">
    <source>
        <dbReference type="ARBA" id="ARBA00022842"/>
    </source>
</evidence>
<dbReference type="EMBL" id="ACIN03000007">
    <property type="protein sequence ID" value="ESK65515.1"/>
    <property type="molecule type" value="Genomic_DNA"/>
</dbReference>
<dbReference type="GO" id="GO:0016787">
    <property type="term" value="F:hydrolase activity"/>
    <property type="evidence" value="ECO:0007669"/>
    <property type="project" value="UniProtKB-KW"/>
</dbReference>
<name>W1Q2Y8_ABIDE</name>
<dbReference type="STRING" id="592010.GCWU000182_000988"/>
<evidence type="ECO:0000256" key="6">
    <source>
        <dbReference type="ARBA" id="ARBA00022723"/>
    </source>
</evidence>
<comment type="subcellular location">
    <subcellularLocation>
        <location evidence="1">Cytoplasm</location>
    </subcellularLocation>
</comment>
<dbReference type="InterPro" id="IPR027417">
    <property type="entry name" value="P-loop_NTPase"/>
</dbReference>
<evidence type="ECO:0000256" key="1">
    <source>
        <dbReference type="ARBA" id="ARBA00004496"/>
    </source>
</evidence>
<evidence type="ECO:0000256" key="7">
    <source>
        <dbReference type="ARBA" id="ARBA00022741"/>
    </source>
</evidence>
<evidence type="ECO:0000256" key="10">
    <source>
        <dbReference type="ARBA" id="ARBA00032441"/>
    </source>
</evidence>
<evidence type="ECO:0000256" key="3">
    <source>
        <dbReference type="ARBA" id="ARBA00019010"/>
    </source>
</evidence>
<dbReference type="HOGENOM" id="CLU_087829_3_0_9"/>